<keyword evidence="8" id="KW-1185">Reference proteome</keyword>
<comment type="caution">
    <text evidence="7">The sequence shown here is derived from an EMBL/GenBank/DDBJ whole genome shotgun (WGS) entry which is preliminary data.</text>
</comment>
<gene>
    <name evidence="7" type="ORF">LNTAR_03689</name>
</gene>
<feature type="transmembrane region" description="Helical" evidence="6">
    <location>
        <begin position="138"/>
        <end position="156"/>
    </location>
</feature>
<dbReference type="GO" id="GO:0005886">
    <property type="term" value="C:plasma membrane"/>
    <property type="evidence" value="ECO:0007669"/>
    <property type="project" value="TreeGrafter"/>
</dbReference>
<feature type="transmembrane region" description="Helical" evidence="6">
    <location>
        <begin position="104"/>
        <end position="126"/>
    </location>
</feature>
<evidence type="ECO:0000313" key="7">
    <source>
        <dbReference type="EMBL" id="EDM24999.1"/>
    </source>
</evidence>
<comment type="similarity">
    <text evidence="2 6">Belongs to the BI1 family.</text>
</comment>
<evidence type="ECO:0000256" key="3">
    <source>
        <dbReference type="ARBA" id="ARBA00022692"/>
    </source>
</evidence>
<keyword evidence="4 6" id="KW-1133">Transmembrane helix</keyword>
<evidence type="ECO:0000256" key="1">
    <source>
        <dbReference type="ARBA" id="ARBA00004141"/>
    </source>
</evidence>
<dbReference type="EMBL" id="ABCK01000039">
    <property type="protein sequence ID" value="EDM24999.1"/>
    <property type="molecule type" value="Genomic_DNA"/>
</dbReference>
<organism evidence="7 8">
    <name type="scientific">Lentisphaera araneosa HTCC2155</name>
    <dbReference type="NCBI Taxonomy" id="313628"/>
    <lineage>
        <taxon>Bacteria</taxon>
        <taxon>Pseudomonadati</taxon>
        <taxon>Lentisphaerota</taxon>
        <taxon>Lentisphaeria</taxon>
        <taxon>Lentisphaerales</taxon>
        <taxon>Lentisphaeraceae</taxon>
        <taxon>Lentisphaera</taxon>
    </lineage>
</organism>
<feature type="transmembrane region" description="Helical" evidence="6">
    <location>
        <begin position="192"/>
        <end position="215"/>
    </location>
</feature>
<feature type="transmembrane region" description="Helical" evidence="6">
    <location>
        <begin position="162"/>
        <end position="180"/>
    </location>
</feature>
<dbReference type="Proteomes" id="UP000004947">
    <property type="component" value="Unassembled WGS sequence"/>
</dbReference>
<evidence type="ECO:0000256" key="5">
    <source>
        <dbReference type="ARBA" id="ARBA00023136"/>
    </source>
</evidence>
<keyword evidence="5 6" id="KW-0472">Membrane</keyword>
<feature type="transmembrane region" description="Helical" evidence="6">
    <location>
        <begin position="14"/>
        <end position="32"/>
    </location>
</feature>
<evidence type="ECO:0000256" key="6">
    <source>
        <dbReference type="RuleBase" id="RU004379"/>
    </source>
</evidence>
<dbReference type="PANTHER" id="PTHR23291:SF50">
    <property type="entry name" value="PROTEIN LIFEGUARD 4"/>
    <property type="match status" value="1"/>
</dbReference>
<sequence length="221" mass="24172">MDENARARFITKTYINLFGAVMAFMAIESFLLDSPQAREIAIRALQAGWLWVLGGFMVVSWIATSMARAASKPVQYAGLFLYTGAYACLFLPLMMYALQVVPDGGLVFKAAMITLSGFIALTGIAFVTRKNFSFLRGFLMWGMGLAVITIFAGSLMGFNLGLWFSVAMVGLSGAGILYSTSNIIHEYNEDDYVGASLELFASLATMFWYILQIVISLSGDD</sequence>
<dbReference type="InterPro" id="IPR006214">
    <property type="entry name" value="Bax_inhibitor_1-related"/>
</dbReference>
<dbReference type="eggNOG" id="COG0670">
    <property type="taxonomic scope" value="Bacteria"/>
</dbReference>
<feature type="transmembrane region" description="Helical" evidence="6">
    <location>
        <begin position="44"/>
        <end position="64"/>
    </location>
</feature>
<proteinExistence type="inferred from homology"/>
<name>A6DTL9_9BACT</name>
<evidence type="ECO:0000313" key="8">
    <source>
        <dbReference type="Proteomes" id="UP000004947"/>
    </source>
</evidence>
<dbReference type="AlphaFoldDB" id="A6DTL9"/>
<feature type="transmembrane region" description="Helical" evidence="6">
    <location>
        <begin position="76"/>
        <end position="98"/>
    </location>
</feature>
<dbReference type="STRING" id="313628.LNTAR_03689"/>
<evidence type="ECO:0008006" key="9">
    <source>
        <dbReference type="Google" id="ProtNLM"/>
    </source>
</evidence>
<evidence type="ECO:0000256" key="2">
    <source>
        <dbReference type="ARBA" id="ARBA00010350"/>
    </source>
</evidence>
<protein>
    <recommendedName>
        <fullName evidence="9">Permease</fullName>
    </recommendedName>
</protein>
<evidence type="ECO:0000256" key="4">
    <source>
        <dbReference type="ARBA" id="ARBA00022989"/>
    </source>
</evidence>
<comment type="subcellular location">
    <subcellularLocation>
        <location evidence="1">Membrane</location>
        <topology evidence="1">Multi-pass membrane protein</topology>
    </subcellularLocation>
</comment>
<dbReference type="PANTHER" id="PTHR23291">
    <property type="entry name" value="BAX INHIBITOR-RELATED"/>
    <property type="match status" value="1"/>
</dbReference>
<dbReference type="Pfam" id="PF01027">
    <property type="entry name" value="Bax1-I"/>
    <property type="match status" value="1"/>
</dbReference>
<accession>A6DTL9</accession>
<keyword evidence="3 6" id="KW-0812">Transmembrane</keyword>
<reference evidence="7 8" key="1">
    <citation type="journal article" date="2010" name="J. Bacteriol.">
        <title>Genome sequence of Lentisphaera araneosa HTCC2155T, the type species of the order Lentisphaerales in the phylum Lentisphaerae.</title>
        <authorList>
            <person name="Thrash J.C."/>
            <person name="Cho J.C."/>
            <person name="Vergin K.L."/>
            <person name="Morris R.M."/>
            <person name="Giovannoni S.J."/>
        </authorList>
    </citation>
    <scope>NUCLEOTIDE SEQUENCE [LARGE SCALE GENOMIC DNA]</scope>
    <source>
        <strain evidence="7 8">HTCC2155</strain>
    </source>
</reference>